<dbReference type="GO" id="GO:0005737">
    <property type="term" value="C:cytoplasm"/>
    <property type="evidence" value="ECO:0007669"/>
    <property type="project" value="UniProtKB-SubCell"/>
</dbReference>
<dbReference type="Pfam" id="PF02954">
    <property type="entry name" value="HTH_8"/>
    <property type="match status" value="1"/>
</dbReference>
<dbReference type="Pfam" id="PF00072">
    <property type="entry name" value="Response_reg"/>
    <property type="match status" value="1"/>
</dbReference>
<dbReference type="EMBL" id="FWEV01000043">
    <property type="protein sequence ID" value="SLM28450.1"/>
    <property type="molecule type" value="Genomic_DNA"/>
</dbReference>
<evidence type="ECO:0000256" key="13">
    <source>
        <dbReference type="ARBA" id="ARBA00023231"/>
    </source>
</evidence>
<dbReference type="InterPro" id="IPR003593">
    <property type="entry name" value="AAA+_ATPase"/>
</dbReference>
<dbReference type="AlphaFoldDB" id="A0A1W1H7I7"/>
<evidence type="ECO:0000256" key="11">
    <source>
        <dbReference type="ARBA" id="ARBA00023159"/>
    </source>
</evidence>
<dbReference type="Gene3D" id="1.10.8.60">
    <property type="match status" value="1"/>
</dbReference>
<keyword evidence="4" id="KW-0678">Repressor</keyword>
<dbReference type="Gene3D" id="1.10.10.60">
    <property type="entry name" value="Homeodomain-like"/>
    <property type="match status" value="1"/>
</dbReference>
<name>A0A1W1H7I7_9BACT</name>
<evidence type="ECO:0000256" key="3">
    <source>
        <dbReference type="ARBA" id="ARBA00022490"/>
    </source>
</evidence>
<dbReference type="FunFam" id="3.40.50.300:FF:000006">
    <property type="entry name" value="DNA-binding transcriptional regulator NtrC"/>
    <property type="match status" value="1"/>
</dbReference>
<accession>A0A1W1H7I7</accession>
<dbReference type="Pfam" id="PF00158">
    <property type="entry name" value="Sigma54_activat"/>
    <property type="match status" value="1"/>
</dbReference>
<evidence type="ECO:0000259" key="17">
    <source>
        <dbReference type="PROSITE" id="PS50045"/>
    </source>
</evidence>
<dbReference type="InterPro" id="IPR002078">
    <property type="entry name" value="Sigma_54_int"/>
</dbReference>
<dbReference type="Proteomes" id="UP000191931">
    <property type="component" value="Unassembled WGS sequence"/>
</dbReference>
<dbReference type="GO" id="GO:0005524">
    <property type="term" value="F:ATP binding"/>
    <property type="evidence" value="ECO:0007669"/>
    <property type="project" value="UniProtKB-KW"/>
</dbReference>
<dbReference type="GO" id="GO:0000160">
    <property type="term" value="P:phosphorelay signal transduction system"/>
    <property type="evidence" value="ECO:0007669"/>
    <property type="project" value="UniProtKB-KW"/>
</dbReference>
<reference evidence="19 20" key="1">
    <citation type="submission" date="2017-03" db="EMBL/GenBank/DDBJ databases">
        <authorList>
            <person name="Afonso C.L."/>
            <person name="Miller P.J."/>
            <person name="Scott M.A."/>
            <person name="Spackman E."/>
            <person name="Goraichik I."/>
            <person name="Dimitrov K.M."/>
            <person name="Suarez D.L."/>
            <person name="Swayne D.E."/>
        </authorList>
    </citation>
    <scope>NUCLEOTIDE SEQUENCE [LARGE SCALE GENOMIC DNA]</scope>
    <source>
        <strain evidence="19">PRJEB14757</strain>
    </source>
</reference>
<gene>
    <name evidence="19" type="ORF">MTBBW1_1370001</name>
</gene>
<dbReference type="InterPro" id="IPR001789">
    <property type="entry name" value="Sig_transdc_resp-reg_receiver"/>
</dbReference>
<keyword evidence="13" id="KW-0535">Nitrogen fixation</keyword>
<feature type="domain" description="Response regulatory" evidence="18">
    <location>
        <begin position="1"/>
        <end position="69"/>
    </location>
</feature>
<evidence type="ECO:0000256" key="4">
    <source>
        <dbReference type="ARBA" id="ARBA00022491"/>
    </source>
</evidence>
<keyword evidence="8" id="KW-0902">Two-component regulatory system</keyword>
<dbReference type="PANTHER" id="PTHR32071:SF95">
    <property type="entry name" value="DNA-BINDING TRANSCRIPTIONAL REGULATOR NTRC"/>
    <property type="match status" value="1"/>
</dbReference>
<dbReference type="InterPro" id="IPR027417">
    <property type="entry name" value="P-loop_NTPase"/>
</dbReference>
<dbReference type="STRING" id="1246637.MTBBW1_1370001"/>
<keyword evidence="7" id="KW-0067">ATP-binding</keyword>
<evidence type="ECO:0000256" key="10">
    <source>
        <dbReference type="ARBA" id="ARBA00023125"/>
    </source>
</evidence>
<dbReference type="Gene3D" id="3.40.50.2300">
    <property type="match status" value="1"/>
</dbReference>
<keyword evidence="20" id="KW-1185">Reference proteome</keyword>
<dbReference type="SUPFAM" id="SSF46689">
    <property type="entry name" value="Homeodomain-like"/>
    <property type="match status" value="1"/>
</dbReference>
<keyword evidence="12" id="KW-0804">Transcription</keyword>
<evidence type="ECO:0000256" key="7">
    <source>
        <dbReference type="ARBA" id="ARBA00022840"/>
    </source>
</evidence>
<dbReference type="SUPFAM" id="SSF52172">
    <property type="entry name" value="CheY-like"/>
    <property type="match status" value="1"/>
</dbReference>
<protein>
    <recommendedName>
        <fullName evidence="2">DNA-binding transcriptional regulator NtrC</fullName>
    </recommendedName>
    <alternativeName>
        <fullName evidence="14">Nitrogen regulation protein NR(I)</fullName>
    </alternativeName>
    <alternativeName>
        <fullName evidence="15">Nitrogen regulator I</fullName>
    </alternativeName>
</protein>
<evidence type="ECO:0000256" key="8">
    <source>
        <dbReference type="ARBA" id="ARBA00023012"/>
    </source>
</evidence>
<keyword evidence="9" id="KW-0805">Transcription regulation</keyword>
<dbReference type="CDD" id="cd00009">
    <property type="entry name" value="AAA"/>
    <property type="match status" value="1"/>
</dbReference>
<comment type="subcellular location">
    <subcellularLocation>
        <location evidence="1">Cytoplasm</location>
    </subcellularLocation>
</comment>
<dbReference type="Pfam" id="PF25601">
    <property type="entry name" value="AAA_lid_14"/>
    <property type="match status" value="1"/>
</dbReference>
<evidence type="ECO:0000256" key="5">
    <source>
        <dbReference type="ARBA" id="ARBA00022553"/>
    </source>
</evidence>
<dbReference type="PROSITE" id="PS00675">
    <property type="entry name" value="SIGMA54_INTERACT_1"/>
    <property type="match status" value="1"/>
</dbReference>
<dbReference type="PROSITE" id="PS50045">
    <property type="entry name" value="SIGMA54_INTERACT_4"/>
    <property type="match status" value="1"/>
</dbReference>
<keyword evidence="5 16" id="KW-0597">Phosphoprotein</keyword>
<evidence type="ECO:0000256" key="2">
    <source>
        <dbReference type="ARBA" id="ARBA00019059"/>
    </source>
</evidence>
<evidence type="ECO:0000259" key="18">
    <source>
        <dbReference type="PROSITE" id="PS50110"/>
    </source>
</evidence>
<dbReference type="InterPro" id="IPR011006">
    <property type="entry name" value="CheY-like_superfamily"/>
</dbReference>
<keyword evidence="11" id="KW-0010">Activator</keyword>
<evidence type="ECO:0000256" key="12">
    <source>
        <dbReference type="ARBA" id="ARBA00023163"/>
    </source>
</evidence>
<organism evidence="19 20">
    <name type="scientific">Desulfamplus magnetovallimortis</name>
    <dbReference type="NCBI Taxonomy" id="1246637"/>
    <lineage>
        <taxon>Bacteria</taxon>
        <taxon>Pseudomonadati</taxon>
        <taxon>Thermodesulfobacteriota</taxon>
        <taxon>Desulfobacteria</taxon>
        <taxon>Desulfobacterales</taxon>
        <taxon>Desulfobacteraceae</taxon>
        <taxon>Desulfamplus</taxon>
    </lineage>
</organism>
<keyword evidence="10" id="KW-0238">DNA-binding</keyword>
<evidence type="ECO:0000256" key="6">
    <source>
        <dbReference type="ARBA" id="ARBA00022741"/>
    </source>
</evidence>
<dbReference type="PANTHER" id="PTHR32071">
    <property type="entry name" value="TRANSCRIPTIONAL REGULATORY PROTEIN"/>
    <property type="match status" value="1"/>
</dbReference>
<evidence type="ECO:0000256" key="14">
    <source>
        <dbReference type="ARBA" id="ARBA00029881"/>
    </source>
</evidence>
<feature type="modified residue" description="4-aspartylphosphate" evidence="16">
    <location>
        <position position="4"/>
    </location>
</feature>
<dbReference type="InterPro" id="IPR025662">
    <property type="entry name" value="Sigma_54_int_dom_ATP-bd_1"/>
</dbReference>
<sequence>MISDIRMPVMDGLELAEHLKMISPETPLIFCTAYTETNYLLKAIEMGVSAFVRKPVDTDELLEAISKAALPLIQKHAIDGLSDELMASMKIYMGSTPAQKAIAEQAVRVAKTSFNILLQGETGTGKSRLATIIHSLSPRRDAPFITVQTGAMPLNLAESELFGHIKGSFTGADRNRIGLLEAADGGTIFLDDIESCPKELQAKLLYFVENKRFMQLGSKVEKKIDVRIISASNRNLKDESLSGNFREDLYYRLADTTIKLPPLRETRDAIIPLALKFLRETCDELGTSLPFLDENACATLSSLPWSGNIRQLKSVIRRAVLNAGSIITAEDIAIHTDFEDIQAASSQSDFKDMKINSQYIGTDSTNCVSITDSAQTFLLVPPPFPCSLDKLERWAFEQALRYCDGKRMKAASMLGMNYYTFRRRLEKHGITEGGGVEVNHE</sequence>
<evidence type="ECO:0000256" key="15">
    <source>
        <dbReference type="ARBA" id="ARBA00031910"/>
    </source>
</evidence>
<evidence type="ECO:0000313" key="20">
    <source>
        <dbReference type="Proteomes" id="UP000191931"/>
    </source>
</evidence>
<dbReference type="SMART" id="SM00382">
    <property type="entry name" value="AAA"/>
    <property type="match status" value="1"/>
</dbReference>
<dbReference type="GO" id="GO:0043565">
    <property type="term" value="F:sequence-specific DNA binding"/>
    <property type="evidence" value="ECO:0007669"/>
    <property type="project" value="InterPro"/>
</dbReference>
<feature type="domain" description="Sigma-54 factor interaction" evidence="17">
    <location>
        <begin position="92"/>
        <end position="321"/>
    </location>
</feature>
<evidence type="ECO:0000313" key="19">
    <source>
        <dbReference type="EMBL" id="SLM28450.1"/>
    </source>
</evidence>
<evidence type="ECO:0000256" key="9">
    <source>
        <dbReference type="ARBA" id="ARBA00023015"/>
    </source>
</evidence>
<evidence type="ECO:0000256" key="1">
    <source>
        <dbReference type="ARBA" id="ARBA00004496"/>
    </source>
</evidence>
<proteinExistence type="predicted"/>
<dbReference type="InterPro" id="IPR009057">
    <property type="entry name" value="Homeodomain-like_sf"/>
</dbReference>
<dbReference type="InterPro" id="IPR058031">
    <property type="entry name" value="AAA_lid_NorR"/>
</dbReference>
<evidence type="ECO:0000256" key="16">
    <source>
        <dbReference type="PROSITE-ProRule" id="PRU00169"/>
    </source>
</evidence>
<keyword evidence="6" id="KW-0547">Nucleotide-binding</keyword>
<dbReference type="SUPFAM" id="SSF52540">
    <property type="entry name" value="P-loop containing nucleoside triphosphate hydrolases"/>
    <property type="match status" value="1"/>
</dbReference>
<dbReference type="Gene3D" id="3.40.50.300">
    <property type="entry name" value="P-loop containing nucleotide triphosphate hydrolases"/>
    <property type="match status" value="1"/>
</dbReference>
<dbReference type="GO" id="GO:0006355">
    <property type="term" value="P:regulation of DNA-templated transcription"/>
    <property type="evidence" value="ECO:0007669"/>
    <property type="project" value="InterPro"/>
</dbReference>
<dbReference type="InterPro" id="IPR002197">
    <property type="entry name" value="HTH_Fis"/>
</dbReference>
<dbReference type="PROSITE" id="PS50110">
    <property type="entry name" value="RESPONSE_REGULATORY"/>
    <property type="match status" value="1"/>
</dbReference>
<keyword evidence="3" id="KW-0963">Cytoplasm</keyword>